<reference evidence="1 2" key="1">
    <citation type="submission" date="2014-04" db="EMBL/GenBank/DDBJ databases">
        <authorList>
            <consortium name="DOE Joint Genome Institute"/>
            <person name="Kuo A."/>
            <person name="Ruytinx J."/>
            <person name="Rineau F."/>
            <person name="Colpaert J."/>
            <person name="Kohler A."/>
            <person name="Nagy L.G."/>
            <person name="Floudas D."/>
            <person name="Copeland A."/>
            <person name="Barry K.W."/>
            <person name="Cichocki N."/>
            <person name="Veneault-Fourrey C."/>
            <person name="LaButti K."/>
            <person name="Lindquist E.A."/>
            <person name="Lipzen A."/>
            <person name="Lundell T."/>
            <person name="Morin E."/>
            <person name="Murat C."/>
            <person name="Sun H."/>
            <person name="Tunlid A."/>
            <person name="Henrissat B."/>
            <person name="Grigoriev I.V."/>
            <person name="Hibbett D.S."/>
            <person name="Martin F."/>
            <person name="Nordberg H.P."/>
            <person name="Cantor M.N."/>
            <person name="Hua S.X."/>
        </authorList>
    </citation>
    <scope>NUCLEOTIDE SEQUENCE [LARGE SCALE GENOMIC DNA]</scope>
    <source>
        <strain evidence="1 2">UH-Slu-Lm8-n1</strain>
    </source>
</reference>
<feature type="non-terminal residue" evidence="1">
    <location>
        <position position="1"/>
    </location>
</feature>
<accession>A0A0D0AGE2</accession>
<keyword evidence="2" id="KW-1185">Reference proteome</keyword>
<dbReference type="Proteomes" id="UP000054485">
    <property type="component" value="Unassembled WGS sequence"/>
</dbReference>
<dbReference type="InParanoid" id="A0A0D0AGE2"/>
<dbReference type="OrthoDB" id="3038990at2759"/>
<evidence type="ECO:0000313" key="2">
    <source>
        <dbReference type="Proteomes" id="UP000054485"/>
    </source>
</evidence>
<organism evidence="1 2">
    <name type="scientific">Suillus luteus UH-Slu-Lm8-n1</name>
    <dbReference type="NCBI Taxonomy" id="930992"/>
    <lineage>
        <taxon>Eukaryota</taxon>
        <taxon>Fungi</taxon>
        <taxon>Dikarya</taxon>
        <taxon>Basidiomycota</taxon>
        <taxon>Agaricomycotina</taxon>
        <taxon>Agaricomycetes</taxon>
        <taxon>Agaricomycetidae</taxon>
        <taxon>Boletales</taxon>
        <taxon>Suillineae</taxon>
        <taxon>Suillaceae</taxon>
        <taxon>Suillus</taxon>
    </lineage>
</organism>
<evidence type="ECO:0000313" key="1">
    <source>
        <dbReference type="EMBL" id="KIK33297.1"/>
    </source>
</evidence>
<dbReference type="HOGENOM" id="CLU_1950243_0_0_1"/>
<dbReference type="EMBL" id="KN835975">
    <property type="protein sequence ID" value="KIK33297.1"/>
    <property type="molecule type" value="Genomic_DNA"/>
</dbReference>
<protein>
    <submittedName>
        <fullName evidence="1">Uncharacterized protein</fullName>
    </submittedName>
</protein>
<name>A0A0D0AGE2_9AGAM</name>
<proteinExistence type="predicted"/>
<gene>
    <name evidence="1" type="ORF">CY34DRAFT_813722</name>
</gene>
<reference evidence="2" key="2">
    <citation type="submission" date="2015-01" db="EMBL/GenBank/DDBJ databases">
        <title>Evolutionary Origins and Diversification of the Mycorrhizal Mutualists.</title>
        <authorList>
            <consortium name="DOE Joint Genome Institute"/>
            <consortium name="Mycorrhizal Genomics Consortium"/>
            <person name="Kohler A."/>
            <person name="Kuo A."/>
            <person name="Nagy L.G."/>
            <person name="Floudas D."/>
            <person name="Copeland A."/>
            <person name="Barry K.W."/>
            <person name="Cichocki N."/>
            <person name="Veneault-Fourrey C."/>
            <person name="LaButti K."/>
            <person name="Lindquist E.A."/>
            <person name="Lipzen A."/>
            <person name="Lundell T."/>
            <person name="Morin E."/>
            <person name="Murat C."/>
            <person name="Riley R."/>
            <person name="Ohm R."/>
            <person name="Sun H."/>
            <person name="Tunlid A."/>
            <person name="Henrissat B."/>
            <person name="Grigoriev I.V."/>
            <person name="Hibbett D.S."/>
            <person name="Martin F."/>
        </authorList>
    </citation>
    <scope>NUCLEOTIDE SEQUENCE [LARGE SCALE GENOMIC DNA]</scope>
    <source>
        <strain evidence="2">UH-Slu-Lm8-n1</strain>
    </source>
</reference>
<dbReference type="STRING" id="930992.A0A0D0AGE2"/>
<sequence>LYRATVGLNVATMVMILNPSVPLVYHAFLSLPNIALENSVPCRVLRSIHSGTILPGLTSRSLSTSGSLAVRVPSGMIRYDDCFSHHVTPQQYSDLHSTPLDITVTADHSSLEDFGKHAFTIDQGMNGAV</sequence>
<dbReference type="AlphaFoldDB" id="A0A0D0AGE2"/>